<reference evidence="2" key="1">
    <citation type="submission" date="2017-10" db="EMBL/GenBank/DDBJ databases">
        <title>Rapid genome shrinkage in a self-fertile nematode reveals novel sperm competition proteins.</title>
        <authorList>
            <person name="Yin D."/>
            <person name="Schwarz E.M."/>
            <person name="Thomas C.G."/>
            <person name="Felde R.L."/>
            <person name="Korf I.F."/>
            <person name="Cutter A.D."/>
            <person name="Schartner C.M."/>
            <person name="Ralston E.J."/>
            <person name="Meyer B.J."/>
            <person name="Haag E.S."/>
        </authorList>
    </citation>
    <scope>NUCLEOTIDE SEQUENCE [LARGE SCALE GENOMIC DNA]</scope>
    <source>
        <strain evidence="2">JU1422</strain>
    </source>
</reference>
<organism evidence="1 2">
    <name type="scientific">Caenorhabditis nigoni</name>
    <dbReference type="NCBI Taxonomy" id="1611254"/>
    <lineage>
        <taxon>Eukaryota</taxon>
        <taxon>Metazoa</taxon>
        <taxon>Ecdysozoa</taxon>
        <taxon>Nematoda</taxon>
        <taxon>Chromadorea</taxon>
        <taxon>Rhabditida</taxon>
        <taxon>Rhabditina</taxon>
        <taxon>Rhabditomorpha</taxon>
        <taxon>Rhabditoidea</taxon>
        <taxon>Rhabditidae</taxon>
        <taxon>Peloderinae</taxon>
        <taxon>Caenorhabditis</taxon>
    </lineage>
</organism>
<sequence length="274" mass="30440">MMQVKLADLQNTLIRDTVKPVLEGPALLFFQVSDKPKKQIGGRMKTFIVLIGTLASICVQSNAVKREAKSIANKEEYLKGINDLRRDYAKKARIPNMNKLVWDDYLETRTQMGDFSGEMKTMRINRRDEDDAAKRNVKNVTSYYFGDAHRPELIKNYETLHMAGMEDLTPGQQKIGCSSVKTEIDIIDTGEKMSYDTLCFMEPEGTGKSWNVPRGEPGSACNKGFVNDDGLCSPIQKAQPSGSGSSDNSTPITDGASYVQFGTVVLLLVVSMIF</sequence>
<dbReference type="AlphaFoldDB" id="A0A2G5TZH8"/>
<dbReference type="OrthoDB" id="5892894at2759"/>
<name>A0A2G5TZH8_9PELO</name>
<gene>
    <name evidence="1" type="primary">Cnig_chr_IV.g12907</name>
    <name evidence="1" type="ORF">B9Z55_012907</name>
</gene>
<accession>A0A2G5TZH8</accession>
<dbReference type="EMBL" id="PDUG01000004">
    <property type="protein sequence ID" value="PIC32668.1"/>
    <property type="molecule type" value="Genomic_DNA"/>
</dbReference>
<protein>
    <recommendedName>
        <fullName evidence="3">SCP domain-containing protein</fullName>
    </recommendedName>
</protein>
<dbReference type="Proteomes" id="UP000230233">
    <property type="component" value="Chromosome IV"/>
</dbReference>
<proteinExistence type="predicted"/>
<keyword evidence="2" id="KW-1185">Reference proteome</keyword>
<dbReference type="Gene3D" id="3.40.33.10">
    <property type="entry name" value="CAP"/>
    <property type="match status" value="1"/>
</dbReference>
<dbReference type="InterPro" id="IPR035940">
    <property type="entry name" value="CAP_sf"/>
</dbReference>
<evidence type="ECO:0000313" key="1">
    <source>
        <dbReference type="EMBL" id="PIC32668.1"/>
    </source>
</evidence>
<evidence type="ECO:0008006" key="3">
    <source>
        <dbReference type="Google" id="ProtNLM"/>
    </source>
</evidence>
<comment type="caution">
    <text evidence="1">The sequence shown here is derived from an EMBL/GenBank/DDBJ whole genome shotgun (WGS) entry which is preliminary data.</text>
</comment>
<evidence type="ECO:0000313" key="2">
    <source>
        <dbReference type="Proteomes" id="UP000230233"/>
    </source>
</evidence>